<comment type="caution">
    <text evidence="1">The sequence shown here is derived from an EMBL/GenBank/DDBJ whole genome shotgun (WGS) entry which is preliminary data.</text>
</comment>
<keyword evidence="2" id="KW-1185">Reference proteome</keyword>
<proteinExistence type="predicted"/>
<reference evidence="1" key="1">
    <citation type="submission" date="2022-07" db="EMBL/GenBank/DDBJ databases">
        <title>Gramela sediminis sp. nov., isolated from deep-sea sediment of the Indian Ocean.</title>
        <authorList>
            <person name="Shi H."/>
        </authorList>
    </citation>
    <scope>NUCLEOTIDE SEQUENCE</scope>
    <source>
        <strain evidence="1">GC03-9</strain>
    </source>
</reference>
<dbReference type="EMBL" id="JANCNS010000001">
    <property type="protein sequence ID" value="MCP9198807.1"/>
    <property type="molecule type" value="Genomic_DNA"/>
</dbReference>
<dbReference type="Proteomes" id="UP001155280">
    <property type="component" value="Unassembled WGS sequence"/>
</dbReference>
<evidence type="ECO:0000313" key="1">
    <source>
        <dbReference type="EMBL" id="MCP9198807.1"/>
    </source>
</evidence>
<name>A0A9X2KV43_9FLAO</name>
<evidence type="ECO:0000313" key="2">
    <source>
        <dbReference type="Proteomes" id="UP001155280"/>
    </source>
</evidence>
<dbReference type="AlphaFoldDB" id="A0A9X2KV43"/>
<accession>A0A9X2KV43</accession>
<dbReference type="RefSeq" id="WP_241550809.1">
    <property type="nucleotide sequence ID" value="NZ_JANCNS010000001.1"/>
</dbReference>
<organism evidence="1 2">
    <name type="scientific">Christiangramia oceanisediminis</name>
    <dbReference type="NCBI Taxonomy" id="2920386"/>
    <lineage>
        <taxon>Bacteria</taxon>
        <taxon>Pseudomonadati</taxon>
        <taxon>Bacteroidota</taxon>
        <taxon>Flavobacteriia</taxon>
        <taxon>Flavobacteriales</taxon>
        <taxon>Flavobacteriaceae</taxon>
        <taxon>Christiangramia</taxon>
    </lineage>
</organism>
<sequence>MKNFQLSVVVFIFGLLCFSCSDEKETILFAEDEELVNLSLNIDILGLSENNSSRQQIEDFPICIPATPYYIEIIMMQAGREVVGTSDAPFRIDLAPNQMFTRYVPEMALPAGDYYLDHCAVFTEDGTLMCLAPRFDSPMGRMSAAPMPMSINLVAGSKPFPDVPVLCFDDRDVNEFGYQFFDIQPTLIRNFCFFANYCSDSGRHYPARYELDISVEGVSVYRDIISTNGEENGEYYADPVCVDLPIILDYEEDEKYIDYTLRLLEWEGVYEVDEEMVFNGSLSRADINEKLSGDNIEYEHIFFNCQD</sequence>
<gene>
    <name evidence="1" type="ORF">MKO06_02745</name>
</gene>
<protein>
    <submittedName>
        <fullName evidence="1">Uncharacterized protein</fullName>
    </submittedName>
</protein>